<proteinExistence type="predicted"/>
<keyword evidence="3" id="KW-1185">Reference proteome</keyword>
<dbReference type="OrthoDB" id="9928697at2"/>
<keyword evidence="1" id="KW-0812">Transmembrane</keyword>
<evidence type="ECO:0000313" key="2">
    <source>
        <dbReference type="EMBL" id="PQJ54130.1"/>
    </source>
</evidence>
<keyword evidence="1" id="KW-1133">Transmembrane helix</keyword>
<comment type="caution">
    <text evidence="2">The sequence shown here is derived from an EMBL/GenBank/DDBJ whole genome shotgun (WGS) entry which is preliminary data.</text>
</comment>
<gene>
    <name evidence="2" type="ORF">BTO11_11045</name>
</gene>
<dbReference type="RefSeq" id="WP_105052642.1">
    <property type="nucleotide sequence ID" value="NZ_BMYG01000013.1"/>
</dbReference>
<dbReference type="AlphaFoldDB" id="A0A2S7UXZ1"/>
<evidence type="ECO:0000256" key="1">
    <source>
        <dbReference type="SAM" id="Phobius"/>
    </source>
</evidence>
<dbReference type="EMBL" id="MSCH01000003">
    <property type="protein sequence ID" value="PQJ54130.1"/>
    <property type="molecule type" value="Genomic_DNA"/>
</dbReference>
<keyword evidence="1" id="KW-0472">Membrane</keyword>
<protein>
    <submittedName>
        <fullName evidence="2">Uncharacterized protein</fullName>
    </submittedName>
</protein>
<dbReference type="Proteomes" id="UP000239007">
    <property type="component" value="Unassembled WGS sequence"/>
</dbReference>
<feature type="transmembrane region" description="Helical" evidence="1">
    <location>
        <begin position="21"/>
        <end position="40"/>
    </location>
</feature>
<sequence>MKNILDLLLYRHRRFKGESYFKNHFPFMLIVSMLFSIFLADSLTGFVFIVLFFIVIDMLLAFAAWLYYPTKL</sequence>
<feature type="transmembrane region" description="Helical" evidence="1">
    <location>
        <begin position="46"/>
        <end position="68"/>
    </location>
</feature>
<name>A0A2S7UXZ1_9GAMM</name>
<organism evidence="2 3">
    <name type="scientific">Psychrosphaera saromensis</name>
    <dbReference type="NCBI Taxonomy" id="716813"/>
    <lineage>
        <taxon>Bacteria</taxon>
        <taxon>Pseudomonadati</taxon>
        <taxon>Pseudomonadota</taxon>
        <taxon>Gammaproteobacteria</taxon>
        <taxon>Alteromonadales</taxon>
        <taxon>Pseudoalteromonadaceae</taxon>
        <taxon>Psychrosphaera</taxon>
    </lineage>
</organism>
<accession>A0A2S7UXZ1</accession>
<evidence type="ECO:0000313" key="3">
    <source>
        <dbReference type="Proteomes" id="UP000239007"/>
    </source>
</evidence>
<reference evidence="2 3" key="1">
    <citation type="submission" date="2016-12" db="EMBL/GenBank/DDBJ databases">
        <title>Diversity of luminous bacteria.</title>
        <authorList>
            <person name="Yoshizawa S."/>
            <person name="Kogure K."/>
        </authorList>
    </citation>
    <scope>NUCLEOTIDE SEQUENCE [LARGE SCALE GENOMIC DNA]</scope>
    <source>
        <strain evidence="2 3">SA4-48</strain>
    </source>
</reference>